<organism evidence="3 4">
    <name type="scientific">Calycina marina</name>
    <dbReference type="NCBI Taxonomy" id="1763456"/>
    <lineage>
        <taxon>Eukaryota</taxon>
        <taxon>Fungi</taxon>
        <taxon>Dikarya</taxon>
        <taxon>Ascomycota</taxon>
        <taxon>Pezizomycotina</taxon>
        <taxon>Leotiomycetes</taxon>
        <taxon>Helotiales</taxon>
        <taxon>Pezizellaceae</taxon>
        <taxon>Calycina</taxon>
    </lineage>
</organism>
<feature type="domain" description="Carboxylesterase type B" evidence="2">
    <location>
        <begin position="27"/>
        <end position="130"/>
    </location>
</feature>
<feature type="compositionally biased region" description="Polar residues" evidence="1">
    <location>
        <begin position="206"/>
        <end position="216"/>
    </location>
</feature>
<keyword evidence="3" id="KW-0378">Hydrolase</keyword>
<protein>
    <submittedName>
        <fullName evidence="3">Alpha/Beta hydrolase protein</fullName>
    </submittedName>
</protein>
<accession>A0A9P8CK31</accession>
<name>A0A9P8CK31_9HELO</name>
<evidence type="ECO:0000313" key="3">
    <source>
        <dbReference type="EMBL" id="KAG9248161.1"/>
    </source>
</evidence>
<dbReference type="OrthoDB" id="408631at2759"/>
<dbReference type="PANTHER" id="PTHR11559">
    <property type="entry name" value="CARBOXYLESTERASE"/>
    <property type="match status" value="1"/>
</dbReference>
<evidence type="ECO:0000256" key="1">
    <source>
        <dbReference type="SAM" id="MobiDB-lite"/>
    </source>
</evidence>
<gene>
    <name evidence="3" type="ORF">BJ878DRAFT_538573</name>
</gene>
<dbReference type="InterPro" id="IPR002018">
    <property type="entry name" value="CarbesteraseB"/>
</dbReference>
<evidence type="ECO:0000259" key="2">
    <source>
        <dbReference type="Pfam" id="PF00135"/>
    </source>
</evidence>
<comment type="caution">
    <text evidence="3">The sequence shown here is derived from an EMBL/GenBank/DDBJ whole genome shotgun (WGS) entry which is preliminary data.</text>
</comment>
<dbReference type="EMBL" id="MU253754">
    <property type="protein sequence ID" value="KAG9248161.1"/>
    <property type="molecule type" value="Genomic_DNA"/>
</dbReference>
<evidence type="ECO:0000313" key="4">
    <source>
        <dbReference type="Proteomes" id="UP000887226"/>
    </source>
</evidence>
<dbReference type="SUPFAM" id="SSF53474">
    <property type="entry name" value="alpha/beta-Hydrolases"/>
    <property type="match status" value="1"/>
</dbReference>
<reference evidence="3" key="1">
    <citation type="journal article" date="2021" name="IMA Fungus">
        <title>Genomic characterization of three marine fungi, including Emericellopsis atlantica sp. nov. with signatures of a generalist lifestyle and marine biomass degradation.</title>
        <authorList>
            <person name="Hagestad O.C."/>
            <person name="Hou L."/>
            <person name="Andersen J.H."/>
            <person name="Hansen E.H."/>
            <person name="Altermark B."/>
            <person name="Li C."/>
            <person name="Kuhnert E."/>
            <person name="Cox R.J."/>
            <person name="Crous P.W."/>
            <person name="Spatafora J.W."/>
            <person name="Lail K."/>
            <person name="Amirebrahimi M."/>
            <person name="Lipzen A."/>
            <person name="Pangilinan J."/>
            <person name="Andreopoulos W."/>
            <person name="Hayes R.D."/>
            <person name="Ng V."/>
            <person name="Grigoriev I.V."/>
            <person name="Jackson S.A."/>
            <person name="Sutton T.D.S."/>
            <person name="Dobson A.D.W."/>
            <person name="Rama T."/>
        </authorList>
    </citation>
    <scope>NUCLEOTIDE SEQUENCE</scope>
    <source>
        <strain evidence="3">TRa3180A</strain>
    </source>
</reference>
<dbReference type="InterPro" id="IPR050309">
    <property type="entry name" value="Type-B_Carboxylest/Lipase"/>
</dbReference>
<dbReference type="Pfam" id="PF00135">
    <property type="entry name" value="COesterase"/>
    <property type="match status" value="1"/>
</dbReference>
<dbReference type="AlphaFoldDB" id="A0A9P8CK31"/>
<keyword evidence="4" id="KW-1185">Reference proteome</keyword>
<dbReference type="Proteomes" id="UP000887226">
    <property type="component" value="Unassembled WGS sequence"/>
</dbReference>
<proteinExistence type="predicted"/>
<dbReference type="Gene3D" id="3.40.50.1820">
    <property type="entry name" value="alpha/beta hydrolase"/>
    <property type="match status" value="1"/>
</dbReference>
<dbReference type="GO" id="GO:0016787">
    <property type="term" value="F:hydrolase activity"/>
    <property type="evidence" value="ECO:0007669"/>
    <property type="project" value="UniProtKB-KW"/>
</dbReference>
<sequence length="216" mass="23371">MVSSKVGGRLKLIQGEITLAARGVLPVSDNTSSFGGDPTKVTFWGESARAKSIFQQMAVYAGNTTYKGKPLFRAGIMNSGSIFPADPVDYPKEQQGYDIVVASSGCISAKDTLDCLPGLDYDTCLNAANFVPEALVQWGYYAKVPFIIGDQEDEGTLFSLEQSNFTTTAQLKIHLSTIFFHSATPKQIRDLVETYPDSPSAGPSFRTGSTNEVYPQ</sequence>
<dbReference type="InterPro" id="IPR029058">
    <property type="entry name" value="AB_hydrolase_fold"/>
</dbReference>
<feature type="region of interest" description="Disordered" evidence="1">
    <location>
        <begin position="196"/>
        <end position="216"/>
    </location>
</feature>